<sequence>MNKKTLTLLFSILCLLFIGFSFFEIKPLETSRKEKPEEAAQIETISPNEQDDLTVSMFIQELLGSDYTFLLYLFEPSKLTKDLDELSSTDTTSENSHDISEAAIYNYAQEVGKSIKQGKTFVQGKISNKTQQNNISVYTLLLTFSDGSQKQLRLEVQEGVIITPLENIMELSFTGQNE</sequence>
<comment type="caution">
    <text evidence="1">The sequence shown here is derived from an EMBL/GenBank/DDBJ whole genome shotgun (WGS) entry which is preliminary data.</text>
</comment>
<proteinExistence type="predicted"/>
<organism evidence="1 2">
    <name type="scientific">Cytobacillus spartinae</name>
    <dbReference type="NCBI Taxonomy" id="3299023"/>
    <lineage>
        <taxon>Bacteria</taxon>
        <taxon>Bacillati</taxon>
        <taxon>Bacillota</taxon>
        <taxon>Bacilli</taxon>
        <taxon>Bacillales</taxon>
        <taxon>Bacillaceae</taxon>
        <taxon>Cytobacillus</taxon>
    </lineage>
</organism>
<dbReference type="EMBL" id="JBIACK010000021">
    <property type="protein sequence ID" value="MFE8703896.1"/>
    <property type="molecule type" value="Genomic_DNA"/>
</dbReference>
<name>A0ABW6KI24_9BACI</name>
<accession>A0ABW6KI24</accession>
<dbReference type="RefSeq" id="WP_389364810.1">
    <property type="nucleotide sequence ID" value="NZ_JBIACK010000021.1"/>
</dbReference>
<evidence type="ECO:0000313" key="1">
    <source>
        <dbReference type="EMBL" id="MFE8703896.1"/>
    </source>
</evidence>
<gene>
    <name evidence="1" type="ORF">ACFYKX_25320</name>
</gene>
<reference evidence="1 2" key="1">
    <citation type="submission" date="2024-08" db="EMBL/GenBank/DDBJ databases">
        <title>Two novel Cytobacillus novel species.</title>
        <authorList>
            <person name="Liu G."/>
        </authorList>
    </citation>
    <scope>NUCLEOTIDE SEQUENCE [LARGE SCALE GENOMIC DNA]</scope>
    <source>
        <strain evidence="1 2">FJAT-54145</strain>
    </source>
</reference>
<evidence type="ECO:0000313" key="2">
    <source>
        <dbReference type="Proteomes" id="UP001601059"/>
    </source>
</evidence>
<protein>
    <recommendedName>
        <fullName evidence="3">Lipoprotein</fullName>
    </recommendedName>
</protein>
<evidence type="ECO:0008006" key="3">
    <source>
        <dbReference type="Google" id="ProtNLM"/>
    </source>
</evidence>
<dbReference type="Proteomes" id="UP001601059">
    <property type="component" value="Unassembled WGS sequence"/>
</dbReference>
<keyword evidence="2" id="KW-1185">Reference proteome</keyword>